<dbReference type="EMBL" id="JBHSPH010000010">
    <property type="protein sequence ID" value="MFC5864513.1"/>
    <property type="molecule type" value="Genomic_DNA"/>
</dbReference>
<evidence type="ECO:0000256" key="1">
    <source>
        <dbReference type="ARBA" id="ARBA00022884"/>
    </source>
</evidence>
<dbReference type="Pfam" id="PF01479">
    <property type="entry name" value="S4"/>
    <property type="match status" value="1"/>
</dbReference>
<evidence type="ECO:0000256" key="3">
    <source>
        <dbReference type="PROSITE-ProRule" id="PRU00182"/>
    </source>
</evidence>
<evidence type="ECO:0000259" key="4">
    <source>
        <dbReference type="SMART" id="SM00363"/>
    </source>
</evidence>
<dbReference type="PROSITE" id="PS50889">
    <property type="entry name" value="S4"/>
    <property type="match status" value="1"/>
</dbReference>
<dbReference type="InterPro" id="IPR029063">
    <property type="entry name" value="SAM-dependent_MTases_sf"/>
</dbReference>
<keyword evidence="5" id="KW-0808">Transferase</keyword>
<dbReference type="PANTHER" id="PTHR32319:SF0">
    <property type="entry name" value="BACTERIAL HEMOLYSIN-LIKE PROTEIN"/>
    <property type="match status" value="1"/>
</dbReference>
<sequence length="260" mass="27990">MSETKRVRIDALLVQRGLVPSRERARALILAGRVLVAEQKVDKAGTVVDSEAPIRLLGEDLRYVSRGGLKLEAALQHWKIDAAGRSCLDIGTSTGGFTDCLLQHGAAHVCCVDTGFGQIAMKLRSDPRVRLFERTNARLLSPGTLNPAHAGDPELTLLVVDVSFISATLVLPAVMAAATTLREFVVLVKPQFEAGREHVGKGGIVRDPEAHQLAIRRVNDCLCGLGATALDVIDSPIEGMEGNREFLLHGMLPDSVEVSY</sequence>
<comment type="caution">
    <text evidence="5">The sequence shown here is derived from an EMBL/GenBank/DDBJ whole genome shotgun (WGS) entry which is preliminary data.</text>
</comment>
<dbReference type="GO" id="GO:0008168">
    <property type="term" value="F:methyltransferase activity"/>
    <property type="evidence" value="ECO:0007669"/>
    <property type="project" value="UniProtKB-KW"/>
</dbReference>
<dbReference type="InterPro" id="IPR002942">
    <property type="entry name" value="S4_RNA-bd"/>
</dbReference>
<evidence type="ECO:0000256" key="2">
    <source>
        <dbReference type="ARBA" id="ARBA00029460"/>
    </source>
</evidence>
<dbReference type="InterPro" id="IPR004538">
    <property type="entry name" value="Hemolysin_A/TlyA"/>
</dbReference>
<dbReference type="SUPFAM" id="SSF53335">
    <property type="entry name" value="S-adenosyl-L-methionine-dependent methyltransferases"/>
    <property type="match status" value="1"/>
</dbReference>
<dbReference type="SMART" id="SM00363">
    <property type="entry name" value="S4"/>
    <property type="match status" value="1"/>
</dbReference>
<dbReference type="SUPFAM" id="SSF55174">
    <property type="entry name" value="Alpha-L RNA-binding motif"/>
    <property type="match status" value="1"/>
</dbReference>
<organism evidence="5 6">
    <name type="scientific">Acidicapsa dinghuensis</name>
    <dbReference type="NCBI Taxonomy" id="2218256"/>
    <lineage>
        <taxon>Bacteria</taxon>
        <taxon>Pseudomonadati</taxon>
        <taxon>Acidobacteriota</taxon>
        <taxon>Terriglobia</taxon>
        <taxon>Terriglobales</taxon>
        <taxon>Acidobacteriaceae</taxon>
        <taxon>Acidicapsa</taxon>
    </lineage>
</organism>
<comment type="similarity">
    <text evidence="2">Belongs to the TlyA family.</text>
</comment>
<dbReference type="GO" id="GO:0032259">
    <property type="term" value="P:methylation"/>
    <property type="evidence" value="ECO:0007669"/>
    <property type="project" value="UniProtKB-KW"/>
</dbReference>
<feature type="domain" description="RNA-binding S4" evidence="4">
    <location>
        <begin position="7"/>
        <end position="72"/>
    </location>
</feature>
<name>A0ABW1EKA8_9BACT</name>
<dbReference type="Proteomes" id="UP001596091">
    <property type="component" value="Unassembled WGS sequence"/>
</dbReference>
<dbReference type="Pfam" id="PF01728">
    <property type="entry name" value="FtsJ"/>
    <property type="match status" value="1"/>
</dbReference>
<dbReference type="NCBIfam" id="TIGR00478">
    <property type="entry name" value="tly"/>
    <property type="match status" value="1"/>
</dbReference>
<dbReference type="PIRSF" id="PIRSF005578">
    <property type="entry name" value="TlyA"/>
    <property type="match status" value="1"/>
</dbReference>
<dbReference type="Gene3D" id="3.10.290.10">
    <property type="entry name" value="RNA-binding S4 domain"/>
    <property type="match status" value="1"/>
</dbReference>
<evidence type="ECO:0000313" key="6">
    <source>
        <dbReference type="Proteomes" id="UP001596091"/>
    </source>
</evidence>
<dbReference type="CDD" id="cd00165">
    <property type="entry name" value="S4"/>
    <property type="match status" value="1"/>
</dbReference>
<keyword evidence="5" id="KW-0489">Methyltransferase</keyword>
<reference evidence="6" key="1">
    <citation type="journal article" date="2019" name="Int. J. Syst. Evol. Microbiol.">
        <title>The Global Catalogue of Microorganisms (GCM) 10K type strain sequencing project: providing services to taxonomists for standard genome sequencing and annotation.</title>
        <authorList>
            <consortium name="The Broad Institute Genomics Platform"/>
            <consortium name="The Broad Institute Genome Sequencing Center for Infectious Disease"/>
            <person name="Wu L."/>
            <person name="Ma J."/>
        </authorList>
    </citation>
    <scope>NUCLEOTIDE SEQUENCE [LARGE SCALE GENOMIC DNA]</scope>
    <source>
        <strain evidence="6">JCM 4087</strain>
    </source>
</reference>
<accession>A0ABW1EKA8</accession>
<dbReference type="InterPro" id="IPR002877">
    <property type="entry name" value="RNA_MeTrfase_FtsJ_dom"/>
</dbReference>
<proteinExistence type="inferred from homology"/>
<gene>
    <name evidence="5" type="ORF">ACFPT7_19555</name>
</gene>
<dbReference type="RefSeq" id="WP_263333072.1">
    <property type="nucleotide sequence ID" value="NZ_JAGSYH010000001.1"/>
</dbReference>
<dbReference type="InterPro" id="IPR047048">
    <property type="entry name" value="TlyA"/>
</dbReference>
<dbReference type="Gene3D" id="3.40.50.150">
    <property type="entry name" value="Vaccinia Virus protein VP39"/>
    <property type="match status" value="1"/>
</dbReference>
<dbReference type="PANTHER" id="PTHR32319">
    <property type="entry name" value="BACTERIAL HEMOLYSIN-LIKE PROTEIN"/>
    <property type="match status" value="1"/>
</dbReference>
<keyword evidence="6" id="KW-1185">Reference proteome</keyword>
<evidence type="ECO:0000313" key="5">
    <source>
        <dbReference type="EMBL" id="MFC5864513.1"/>
    </source>
</evidence>
<keyword evidence="1 3" id="KW-0694">RNA-binding</keyword>
<protein>
    <submittedName>
        <fullName evidence="5">TlyA family RNA methyltransferase</fullName>
    </submittedName>
</protein>
<dbReference type="InterPro" id="IPR036986">
    <property type="entry name" value="S4_RNA-bd_sf"/>
</dbReference>